<feature type="region of interest" description="Disordered" evidence="6">
    <location>
        <begin position="671"/>
        <end position="700"/>
    </location>
</feature>
<protein>
    <recommendedName>
        <fullName evidence="9">Heat shock protein 70</fullName>
    </recommendedName>
</protein>
<dbReference type="Gene3D" id="3.90.640.10">
    <property type="entry name" value="Actin, Chain A, domain 4"/>
    <property type="match status" value="1"/>
</dbReference>
<keyword evidence="3 5" id="KW-0067">ATP-binding</keyword>
<dbReference type="Gene3D" id="3.30.30.30">
    <property type="match status" value="1"/>
</dbReference>
<dbReference type="InterPro" id="IPR056546">
    <property type="entry name" value="MreB_MamK-like"/>
</dbReference>
<dbReference type="GO" id="GO:0005524">
    <property type="term" value="F:ATP binding"/>
    <property type="evidence" value="ECO:0007669"/>
    <property type="project" value="UniProtKB-KW"/>
</dbReference>
<dbReference type="GO" id="GO:0006950">
    <property type="term" value="P:response to stress"/>
    <property type="evidence" value="ECO:0007669"/>
    <property type="project" value="UniProtKB-ARBA"/>
</dbReference>
<dbReference type="PROSITE" id="PS01036">
    <property type="entry name" value="HSP70_3"/>
    <property type="match status" value="1"/>
</dbReference>
<dbReference type="Pfam" id="PF00012">
    <property type="entry name" value="HSP70"/>
    <property type="match status" value="1"/>
</dbReference>
<dbReference type="CDD" id="cd10233">
    <property type="entry name" value="ASKHA_NBD_HSP70_HSPA1"/>
    <property type="match status" value="1"/>
</dbReference>
<dbReference type="SUPFAM" id="SSF53067">
    <property type="entry name" value="Actin-like ATPase domain"/>
    <property type="match status" value="3"/>
</dbReference>
<dbReference type="FunFam" id="3.30.30.30:FF:000019">
    <property type="entry name" value="Heat shock 70 kDa protein"/>
    <property type="match status" value="1"/>
</dbReference>
<evidence type="ECO:0008006" key="9">
    <source>
        <dbReference type="Google" id="ProtNLM"/>
    </source>
</evidence>
<dbReference type="FunFam" id="3.30.420.40:FF:000026">
    <property type="entry name" value="Heat shock protein 70"/>
    <property type="match status" value="1"/>
</dbReference>
<comment type="similarity">
    <text evidence="1 5">Belongs to the heat shock protein 70 family.</text>
</comment>
<evidence type="ECO:0000313" key="8">
    <source>
        <dbReference type="Proteomes" id="UP001210211"/>
    </source>
</evidence>
<dbReference type="InterPro" id="IPR018181">
    <property type="entry name" value="Heat_shock_70_CS"/>
</dbReference>
<dbReference type="FunFam" id="3.90.640.10:FF:000002">
    <property type="entry name" value="Heat shock 70 kDa"/>
    <property type="match status" value="1"/>
</dbReference>
<dbReference type="FunFam" id="2.60.34.10:FF:000002">
    <property type="entry name" value="Heat shock 70 kDa"/>
    <property type="match status" value="1"/>
</dbReference>
<dbReference type="AlphaFoldDB" id="A0AAD6ESG0"/>
<comment type="caution">
    <text evidence="7">The sequence shown here is derived from an EMBL/GenBank/DDBJ whole genome shotgun (WGS) entry which is preliminary data.</text>
</comment>
<dbReference type="FunFam" id="3.30.420.40:FF:000465">
    <property type="entry name" value="Heat shock cognate 70 kDa protein 2"/>
    <property type="match status" value="1"/>
</dbReference>
<dbReference type="FunFam" id="3.90.640.10:FF:000003">
    <property type="entry name" value="Molecular chaperone DnaK"/>
    <property type="match status" value="1"/>
</dbReference>
<dbReference type="FunFam" id="1.20.1270.10:FF:000028">
    <property type="entry name" value="Heat shock 70 kDa protein"/>
    <property type="match status" value="1"/>
</dbReference>
<dbReference type="Proteomes" id="UP001210211">
    <property type="component" value="Unassembled WGS sequence"/>
</dbReference>
<name>A0AAD6ESG0_9POAL</name>
<dbReference type="GO" id="GO:0140662">
    <property type="term" value="F:ATP-dependent protein folding chaperone"/>
    <property type="evidence" value="ECO:0007669"/>
    <property type="project" value="InterPro"/>
</dbReference>
<dbReference type="InterPro" id="IPR013126">
    <property type="entry name" value="Hsp_70_fam"/>
</dbReference>
<sequence length="700" mass="77151">MAGKGEGPAIGIDLGTTYSCVGVWQHDRVEIIANDQGNRTTPSYVGFTDTERLIGDAAKNQVAMNPTNTVFDAKRLIGRRFSDASVQSDIKLWPFKVIPGPGDKPMIQVNYKGEEKQFAAEEISSMVLIKMKEIAEAYLGSTIKNAVVTVPAYFNDSQRQATKDAGVIAGLNVMRIINEPTAAAIAYGLDKKATSVGEKNVLIFDLGGGTFDVSLLTIEEGIFEVKATAGDTHLGGEDFDNRMVNHFVQEFKRKNKKDISGNPRALRRLRTACERVKATAGDTHLGGEDFDNRMVNHFVQEFKRKNKKDISGNPRALRRLRTACERAKRTLSSTAQTTIEIDSLFEGIDFYSTITRARFEELNMDLFRKCMEPVEKCLRDAKMDKNTVHDVVLVGGSTRIPRVQQLLQDFFNGKELCKNINPDEAVAYGAAVQAAILSGEGNEKVQDLLLLDVTPLSLGLETAGGVMTVLIPRNTTIPTKKEQVFSTYSDNQPGVLIQVYEGERTRTRDNNLLGKFELSGIPPAPRGVPQITVCFDIDANGILNVSAEDKTTGQKNKITITNDKGRLSKEEIEKMVQEAEKYKSEDEEHKKKVESKNALENYAYNMRNTIKDDKISSKLPAADKKKIEDAIDQAIQWLDTNQLAEAEEFEDKMKELEGICNPIIAKMYQGAGADMPGGMDEDGPAPSGSSGAGPKIEEVD</sequence>
<dbReference type="Pfam" id="PF06723">
    <property type="entry name" value="MreB_Mbl"/>
    <property type="match status" value="1"/>
</dbReference>
<reference evidence="7 8" key="1">
    <citation type="journal article" date="2022" name="Cell">
        <title>Repeat-based holocentromeres influence genome architecture and karyotype evolution.</title>
        <authorList>
            <person name="Hofstatter P.G."/>
            <person name="Thangavel G."/>
            <person name="Lux T."/>
            <person name="Neumann P."/>
            <person name="Vondrak T."/>
            <person name="Novak P."/>
            <person name="Zhang M."/>
            <person name="Costa L."/>
            <person name="Castellani M."/>
            <person name="Scott A."/>
            <person name="Toegelov H."/>
            <person name="Fuchs J."/>
            <person name="Mata-Sucre Y."/>
            <person name="Dias Y."/>
            <person name="Vanzela A.L.L."/>
            <person name="Huettel B."/>
            <person name="Almeida C.C.S."/>
            <person name="Simkova H."/>
            <person name="Souza G."/>
            <person name="Pedrosa-Harand A."/>
            <person name="Macas J."/>
            <person name="Mayer K.F.X."/>
            <person name="Houben A."/>
            <person name="Marques A."/>
        </authorList>
    </citation>
    <scope>NUCLEOTIDE SEQUENCE [LARGE SCALE GENOMIC DNA]</scope>
    <source>
        <strain evidence="7">RhyTen1mFocal</strain>
    </source>
</reference>
<evidence type="ECO:0000256" key="3">
    <source>
        <dbReference type="ARBA" id="ARBA00022840"/>
    </source>
</evidence>
<accession>A0AAD6ESG0</accession>
<feature type="compositionally biased region" description="Low complexity" evidence="6">
    <location>
        <begin position="684"/>
        <end position="694"/>
    </location>
</feature>
<dbReference type="PROSITE" id="PS00297">
    <property type="entry name" value="HSP70_1"/>
    <property type="match status" value="1"/>
</dbReference>
<keyword evidence="8" id="KW-1185">Reference proteome</keyword>
<dbReference type="PRINTS" id="PR00301">
    <property type="entry name" value="HEATSHOCK70"/>
</dbReference>
<keyword evidence="4" id="KW-0346">Stress response</keyword>
<proteinExistence type="inferred from homology"/>
<gene>
    <name evidence="7" type="ORF">LUZ61_003106</name>
</gene>
<dbReference type="FunFam" id="3.30.420.40:FF:000172">
    <property type="entry name" value="Heat shock 70 kDa protein"/>
    <property type="match status" value="1"/>
</dbReference>
<dbReference type="InterPro" id="IPR029047">
    <property type="entry name" value="HSP70_peptide-bd_sf"/>
</dbReference>
<dbReference type="Gene3D" id="2.60.34.10">
    <property type="entry name" value="Substrate Binding Domain Of DNAk, Chain A, domain 1"/>
    <property type="match status" value="1"/>
</dbReference>
<dbReference type="SUPFAM" id="SSF100920">
    <property type="entry name" value="Heat shock protein 70kD (HSP70), peptide-binding domain"/>
    <property type="match status" value="1"/>
</dbReference>
<dbReference type="PROSITE" id="PS00329">
    <property type="entry name" value="HSP70_2"/>
    <property type="match status" value="1"/>
</dbReference>
<evidence type="ECO:0000256" key="1">
    <source>
        <dbReference type="ARBA" id="ARBA00007381"/>
    </source>
</evidence>
<dbReference type="InterPro" id="IPR029048">
    <property type="entry name" value="HSP70_C_sf"/>
</dbReference>
<dbReference type="Gene3D" id="1.20.1270.10">
    <property type="match status" value="1"/>
</dbReference>
<dbReference type="Gene3D" id="3.30.420.40">
    <property type="match status" value="2"/>
</dbReference>
<evidence type="ECO:0000256" key="5">
    <source>
        <dbReference type="RuleBase" id="RU003322"/>
    </source>
</evidence>
<organism evidence="7 8">
    <name type="scientific">Rhynchospora tenuis</name>
    <dbReference type="NCBI Taxonomy" id="198213"/>
    <lineage>
        <taxon>Eukaryota</taxon>
        <taxon>Viridiplantae</taxon>
        <taxon>Streptophyta</taxon>
        <taxon>Embryophyta</taxon>
        <taxon>Tracheophyta</taxon>
        <taxon>Spermatophyta</taxon>
        <taxon>Magnoliopsida</taxon>
        <taxon>Liliopsida</taxon>
        <taxon>Poales</taxon>
        <taxon>Cyperaceae</taxon>
        <taxon>Cyperoideae</taxon>
        <taxon>Rhynchosporeae</taxon>
        <taxon>Rhynchospora</taxon>
    </lineage>
</organism>
<dbReference type="InterPro" id="IPR043129">
    <property type="entry name" value="ATPase_NBD"/>
</dbReference>
<evidence type="ECO:0000256" key="2">
    <source>
        <dbReference type="ARBA" id="ARBA00022741"/>
    </source>
</evidence>
<evidence type="ECO:0000256" key="6">
    <source>
        <dbReference type="SAM" id="MobiDB-lite"/>
    </source>
</evidence>
<keyword evidence="2 5" id="KW-0547">Nucleotide-binding</keyword>
<dbReference type="PANTHER" id="PTHR19375">
    <property type="entry name" value="HEAT SHOCK PROTEIN 70KDA"/>
    <property type="match status" value="1"/>
</dbReference>
<evidence type="ECO:0000313" key="7">
    <source>
        <dbReference type="EMBL" id="KAJ3699401.1"/>
    </source>
</evidence>
<dbReference type="EMBL" id="JAMRDG010000001">
    <property type="protein sequence ID" value="KAJ3699401.1"/>
    <property type="molecule type" value="Genomic_DNA"/>
</dbReference>
<evidence type="ECO:0000256" key="4">
    <source>
        <dbReference type="ARBA" id="ARBA00023016"/>
    </source>
</evidence>
<dbReference type="SUPFAM" id="SSF100934">
    <property type="entry name" value="Heat shock protein 70kD (HSP70), C-terminal subdomain"/>
    <property type="match status" value="1"/>
</dbReference>